<protein>
    <recommendedName>
        <fullName evidence="3">Retrotransposon Copia-like N-terminal domain-containing protein</fullName>
    </recommendedName>
</protein>
<accession>A0ABR0UXQ8</accession>
<dbReference type="Pfam" id="PF14223">
    <property type="entry name" value="Retrotran_gag_2"/>
    <property type="match status" value="1"/>
</dbReference>
<evidence type="ECO:0000313" key="2">
    <source>
        <dbReference type="Proteomes" id="UP001318860"/>
    </source>
</evidence>
<evidence type="ECO:0008006" key="3">
    <source>
        <dbReference type="Google" id="ProtNLM"/>
    </source>
</evidence>
<proteinExistence type="predicted"/>
<evidence type="ECO:0000313" key="1">
    <source>
        <dbReference type="EMBL" id="KAK6126705.1"/>
    </source>
</evidence>
<sequence length="380" mass="41629">MALTPPGSTISTTSSPSPVQLIQPQSQLIVTKLTESNYLIWKQKIISAVRGYGLEGYLNGEITPPRKFITSRETPRNIVNPEYATFQRHDQLLMSWLLSSLSDNILVLMVGLDSGAEMWHTLETNFSSRSQAKRMQYKLQLSTMKKGNQSMREFINKVKLCCDALCAAGHKVKEVDQVLHVCAGLTNEYDPIVCAITSRTEPLSLSDASALLEIGEMETLLVTLTSEKEAPLEEEGLVGAITGEEEAGSKTMVDKPIKFATIPIILQISAITEEISPFRLIQILRIAPDMEIQAGQVSSPAASITPAQPLSSPLLASASSSPTSPSTIPLYVHLPIEHSEYTYDVSQSTDRVPSAKHLICLQSFDNSPAPSVNSVRIFYH</sequence>
<dbReference type="Proteomes" id="UP001318860">
    <property type="component" value="Unassembled WGS sequence"/>
</dbReference>
<dbReference type="PANTHER" id="PTHR47481:SF31">
    <property type="entry name" value="OS01G0873500 PROTEIN"/>
    <property type="match status" value="1"/>
</dbReference>
<gene>
    <name evidence="1" type="ORF">DH2020_039551</name>
</gene>
<reference evidence="1 2" key="1">
    <citation type="journal article" date="2021" name="Comput. Struct. Biotechnol. J.">
        <title>De novo genome assembly of the potent medicinal plant Rehmannia glutinosa using nanopore technology.</title>
        <authorList>
            <person name="Ma L."/>
            <person name="Dong C."/>
            <person name="Song C."/>
            <person name="Wang X."/>
            <person name="Zheng X."/>
            <person name="Niu Y."/>
            <person name="Chen S."/>
            <person name="Feng W."/>
        </authorList>
    </citation>
    <scope>NUCLEOTIDE SEQUENCE [LARGE SCALE GENOMIC DNA]</scope>
    <source>
        <strain evidence="1">DH-2019</strain>
    </source>
</reference>
<name>A0ABR0UXQ8_REHGL</name>
<dbReference type="PANTHER" id="PTHR47481">
    <property type="match status" value="1"/>
</dbReference>
<organism evidence="1 2">
    <name type="scientific">Rehmannia glutinosa</name>
    <name type="common">Chinese foxglove</name>
    <dbReference type="NCBI Taxonomy" id="99300"/>
    <lineage>
        <taxon>Eukaryota</taxon>
        <taxon>Viridiplantae</taxon>
        <taxon>Streptophyta</taxon>
        <taxon>Embryophyta</taxon>
        <taxon>Tracheophyta</taxon>
        <taxon>Spermatophyta</taxon>
        <taxon>Magnoliopsida</taxon>
        <taxon>eudicotyledons</taxon>
        <taxon>Gunneridae</taxon>
        <taxon>Pentapetalae</taxon>
        <taxon>asterids</taxon>
        <taxon>lamiids</taxon>
        <taxon>Lamiales</taxon>
        <taxon>Orobanchaceae</taxon>
        <taxon>Rehmannieae</taxon>
        <taxon>Rehmannia</taxon>
    </lineage>
</organism>
<dbReference type="EMBL" id="JABTTQ020002018">
    <property type="protein sequence ID" value="KAK6126705.1"/>
    <property type="molecule type" value="Genomic_DNA"/>
</dbReference>
<comment type="caution">
    <text evidence="1">The sequence shown here is derived from an EMBL/GenBank/DDBJ whole genome shotgun (WGS) entry which is preliminary data.</text>
</comment>
<keyword evidence="2" id="KW-1185">Reference proteome</keyword>